<dbReference type="InterPro" id="IPR027482">
    <property type="entry name" value="Sec1-like_dom2"/>
</dbReference>
<dbReference type="PhylomeDB" id="A0A0G4IBN5"/>
<evidence type="ECO:0000256" key="2">
    <source>
        <dbReference type="SAM" id="MobiDB-lite"/>
    </source>
</evidence>
<dbReference type="InterPro" id="IPR036045">
    <property type="entry name" value="Sec1-like_sf"/>
</dbReference>
<organism evidence="3">
    <name type="scientific">Chromera velia CCMP2878</name>
    <dbReference type="NCBI Taxonomy" id="1169474"/>
    <lineage>
        <taxon>Eukaryota</taxon>
        <taxon>Sar</taxon>
        <taxon>Alveolata</taxon>
        <taxon>Colpodellida</taxon>
        <taxon>Chromeraceae</taxon>
        <taxon>Chromera</taxon>
    </lineage>
</organism>
<dbReference type="InterPro" id="IPR043127">
    <property type="entry name" value="Sec-1-like_dom3a"/>
</dbReference>
<comment type="similarity">
    <text evidence="1">Belongs to the STXBP/unc-18/SEC1 family.</text>
</comment>
<feature type="region of interest" description="Disordered" evidence="2">
    <location>
        <begin position="258"/>
        <end position="311"/>
    </location>
</feature>
<dbReference type="SUPFAM" id="SSF56815">
    <property type="entry name" value="Sec1/munc18-like (SM) proteins"/>
    <property type="match status" value="1"/>
</dbReference>
<dbReference type="Gene3D" id="1.25.40.60">
    <property type="match status" value="1"/>
</dbReference>
<dbReference type="VEuPathDB" id="CryptoDB:Cvel_12807"/>
<dbReference type="Gene3D" id="3.40.50.2060">
    <property type="match status" value="1"/>
</dbReference>
<feature type="compositionally biased region" description="Basic and acidic residues" evidence="2">
    <location>
        <begin position="583"/>
        <end position="598"/>
    </location>
</feature>
<feature type="region of interest" description="Disordered" evidence="2">
    <location>
        <begin position="498"/>
        <end position="522"/>
    </location>
</feature>
<dbReference type="Gene3D" id="3.40.50.1910">
    <property type="match status" value="2"/>
</dbReference>
<dbReference type="AlphaFoldDB" id="A0A0G4IBN5"/>
<evidence type="ECO:0000256" key="1">
    <source>
        <dbReference type="ARBA" id="ARBA00009884"/>
    </source>
</evidence>
<dbReference type="Gene3D" id="3.90.830.10">
    <property type="entry name" value="Syntaxin Binding Protein 1, Chain A, domain 2"/>
    <property type="match status" value="1"/>
</dbReference>
<evidence type="ECO:0000313" key="3">
    <source>
        <dbReference type="EMBL" id="CEM54481.1"/>
    </source>
</evidence>
<dbReference type="InterPro" id="IPR001619">
    <property type="entry name" value="Sec1-like"/>
</dbReference>
<dbReference type="PIRSF" id="PIRSF005715">
    <property type="entry name" value="VPS45_Sec1"/>
    <property type="match status" value="1"/>
</dbReference>
<feature type="compositionally biased region" description="Basic and acidic residues" evidence="2">
    <location>
        <begin position="258"/>
        <end position="272"/>
    </location>
</feature>
<feature type="compositionally biased region" description="Basic and acidic residues" evidence="2">
    <location>
        <begin position="625"/>
        <end position="636"/>
    </location>
</feature>
<feature type="compositionally biased region" description="Gly residues" evidence="2">
    <location>
        <begin position="564"/>
        <end position="573"/>
    </location>
</feature>
<dbReference type="EMBL" id="CDMZ01005791">
    <property type="protein sequence ID" value="CEM54481.1"/>
    <property type="molecule type" value="Genomic_DNA"/>
</dbReference>
<dbReference type="PANTHER" id="PTHR11679">
    <property type="entry name" value="VESICLE PROTEIN SORTING-ASSOCIATED"/>
    <property type="match status" value="1"/>
</dbReference>
<reference evidence="3" key="1">
    <citation type="submission" date="2014-11" db="EMBL/GenBank/DDBJ databases">
        <authorList>
            <person name="Otto D Thomas"/>
            <person name="Naeem Raeece"/>
        </authorList>
    </citation>
    <scope>NUCLEOTIDE SEQUENCE</scope>
</reference>
<feature type="region of interest" description="Disordered" evidence="2">
    <location>
        <begin position="563"/>
        <end position="636"/>
    </location>
</feature>
<sequence>MCKRRIIEEMVRPTHGSEEYIAMIVDDKTLKVLNCCCKVSDILEEGVTVVEKIDKKRQPLPELDALYFLSPDNHSVKLLLEDFANEKRPQHRHVHIFFSSPLGEESSHMEKIAANPRLFPRIKTFMEMNLNFAAYESRTFHFDSPRSLIELFPLTHRGSEVLNDIADKILAVCATLGEKSPEIRYQTSPFPPAEQIARNVATRIDNFTRNLQPKDGRCTLLIVDRSIDLATMVLHEYTYQSMVFDVLEIPVCELPHKKEKEREKETTRERRNSAVGDAQGEKDGQAKEKADREGVDAEGYRQDDTFEYDYTNPKNQKEKKVAVLGEQDDLWVRFRHLHISEVYENAADELKELANTNVVARLHKGEKLSTADTAAAIRQLPQYQETIAKYFAHVTMSERCFAEYESRQLANLGELEQDLATGVEKGGQPIKDVRILTALSAFLSSPTIKKEDKWRLIALYFLMMEGVTPDALDEMLDRANLTLEQKAAMKKLVKLKLHESEDAGPSGKPSSRVDKDRQNHFKQRARREDIFELSRFEPVLKGVLERTVKGTLDKTKFPCIEGTGSRGLGGAKKGGSSMILGGRGKDKERGEKDKDKDGNSGAMWDWGDASTGAGSAVSAAGGKSGRGDTKRGGAGGDKEKDRIIIFVLGGVTFAEMRSAYEISNALGVEVFIGGTSVMTPRHLLEVCNLAASERALG</sequence>
<feature type="compositionally biased region" description="Basic and acidic residues" evidence="2">
    <location>
        <begin position="279"/>
        <end position="304"/>
    </location>
</feature>
<gene>
    <name evidence="3" type="ORF">Cvel_12807</name>
</gene>
<name>A0A0G4IBN5_9ALVE</name>
<dbReference type="GO" id="GO:0016192">
    <property type="term" value="P:vesicle-mediated transport"/>
    <property type="evidence" value="ECO:0007669"/>
    <property type="project" value="InterPro"/>
</dbReference>
<dbReference type="Pfam" id="PF00995">
    <property type="entry name" value="Sec1"/>
    <property type="match status" value="1"/>
</dbReference>
<dbReference type="InterPro" id="IPR043154">
    <property type="entry name" value="Sec-1-like_dom1"/>
</dbReference>
<feature type="compositionally biased region" description="Low complexity" evidence="2">
    <location>
        <begin position="607"/>
        <end position="621"/>
    </location>
</feature>
<accession>A0A0G4IBN5</accession>
<proteinExistence type="inferred from homology"/>
<protein>
    <submittedName>
        <fullName evidence="3">Uncharacterized protein</fullName>
    </submittedName>
</protein>